<keyword evidence="4" id="KW-1185">Reference proteome</keyword>
<accession>A0ABT4MC01</accession>
<feature type="chain" id="PRO_5047137163" evidence="1">
    <location>
        <begin position="46"/>
        <end position="320"/>
    </location>
</feature>
<feature type="signal peptide" evidence="1">
    <location>
        <begin position="1"/>
        <end position="45"/>
    </location>
</feature>
<protein>
    <submittedName>
        <fullName evidence="3">YdcF family protein</fullName>
    </submittedName>
</protein>
<feature type="domain" description="DUF218" evidence="2">
    <location>
        <begin position="162"/>
        <end position="290"/>
    </location>
</feature>
<dbReference type="InterPro" id="IPR014729">
    <property type="entry name" value="Rossmann-like_a/b/a_fold"/>
</dbReference>
<proteinExistence type="predicted"/>
<dbReference type="EMBL" id="JAPWIJ010000003">
    <property type="protein sequence ID" value="MCZ4518492.1"/>
    <property type="molecule type" value="Genomic_DNA"/>
</dbReference>
<evidence type="ECO:0000313" key="3">
    <source>
        <dbReference type="EMBL" id="MCZ4518492.1"/>
    </source>
</evidence>
<reference evidence="3" key="1">
    <citation type="submission" date="2022-12" db="EMBL/GenBank/DDBJ databases">
        <authorList>
            <person name="Krivoruchko A.V."/>
            <person name="Elkin A."/>
        </authorList>
    </citation>
    <scope>NUCLEOTIDE SEQUENCE</scope>
    <source>
        <strain evidence="3">IEGM 1391</strain>
    </source>
</reference>
<evidence type="ECO:0000256" key="1">
    <source>
        <dbReference type="SAM" id="SignalP"/>
    </source>
</evidence>
<organism evidence="3 4">
    <name type="scientific">Rhodococcus ruber</name>
    <dbReference type="NCBI Taxonomy" id="1830"/>
    <lineage>
        <taxon>Bacteria</taxon>
        <taxon>Bacillati</taxon>
        <taxon>Actinomycetota</taxon>
        <taxon>Actinomycetes</taxon>
        <taxon>Mycobacteriales</taxon>
        <taxon>Nocardiaceae</taxon>
        <taxon>Rhodococcus</taxon>
    </lineage>
</organism>
<evidence type="ECO:0000313" key="4">
    <source>
        <dbReference type="Proteomes" id="UP001081071"/>
    </source>
</evidence>
<dbReference type="Pfam" id="PF02698">
    <property type="entry name" value="DUF218"/>
    <property type="match status" value="1"/>
</dbReference>
<gene>
    <name evidence="3" type="ORF">O4220_08175</name>
</gene>
<keyword evidence="1" id="KW-0732">Signal</keyword>
<evidence type="ECO:0000259" key="2">
    <source>
        <dbReference type="Pfam" id="PF02698"/>
    </source>
</evidence>
<dbReference type="Gene3D" id="3.40.50.620">
    <property type="entry name" value="HUPs"/>
    <property type="match status" value="1"/>
</dbReference>
<dbReference type="PANTHER" id="PTHR30336:SF4">
    <property type="entry name" value="ENVELOPE BIOGENESIS FACTOR ELYC"/>
    <property type="match status" value="1"/>
</dbReference>
<dbReference type="InterPro" id="IPR003848">
    <property type="entry name" value="DUF218"/>
</dbReference>
<dbReference type="Proteomes" id="UP001081071">
    <property type="component" value="Unassembled WGS sequence"/>
</dbReference>
<sequence length="320" mass="32913">MAETRHLIGGLPTVRSGRAQPTIRVAVVTCAAALALCTGMGAAMAQPDPSTQVTTVADASRSADAQQYNDAQNALVKGRYDAGFAALDAVAAAAPNDANVAALQTFYANATDDAAARAQHSARLRALSPALADAVDRAIAVIDDAATRTIDFGPTTDGPRTAIVVLGLGLNSDGSMAPELVERLRSAVAVAERSPESPIIVTGGNPQSSITEAEAMQKWLIDNDIADDRIHTEATANSTVQNAQRATSLAADIGAENLVLATTPSHLRRAISDFEIAGADVIGAAISTLDDLPDLPALAPTARLGMTVDATKILGIPRTY</sequence>
<dbReference type="RefSeq" id="WP_269603146.1">
    <property type="nucleotide sequence ID" value="NZ_JAPWIJ010000003.1"/>
</dbReference>
<dbReference type="CDD" id="cd06259">
    <property type="entry name" value="YdcF-like"/>
    <property type="match status" value="1"/>
</dbReference>
<dbReference type="InterPro" id="IPR051599">
    <property type="entry name" value="Cell_Envelope_Assoc"/>
</dbReference>
<name>A0ABT4MC01_9NOCA</name>
<dbReference type="PANTHER" id="PTHR30336">
    <property type="entry name" value="INNER MEMBRANE PROTEIN, PROBABLE PERMEASE"/>
    <property type="match status" value="1"/>
</dbReference>
<comment type="caution">
    <text evidence="3">The sequence shown here is derived from an EMBL/GenBank/DDBJ whole genome shotgun (WGS) entry which is preliminary data.</text>
</comment>